<accession>K0T891</accession>
<proteinExistence type="predicted"/>
<evidence type="ECO:0000313" key="2">
    <source>
        <dbReference type="Proteomes" id="UP000266841"/>
    </source>
</evidence>
<keyword evidence="2" id="KW-1185">Reference proteome</keyword>
<name>K0T891_THAOC</name>
<dbReference type="Proteomes" id="UP000266841">
    <property type="component" value="Unassembled WGS sequence"/>
</dbReference>
<protein>
    <recommendedName>
        <fullName evidence="3">B30.2/SPRY domain-containing protein</fullName>
    </recommendedName>
</protein>
<gene>
    <name evidence="1" type="ORF">THAOC_12404</name>
</gene>
<dbReference type="AlphaFoldDB" id="K0T891"/>
<organism evidence="1 2">
    <name type="scientific">Thalassiosira oceanica</name>
    <name type="common">Marine diatom</name>
    <dbReference type="NCBI Taxonomy" id="159749"/>
    <lineage>
        <taxon>Eukaryota</taxon>
        <taxon>Sar</taxon>
        <taxon>Stramenopiles</taxon>
        <taxon>Ochrophyta</taxon>
        <taxon>Bacillariophyta</taxon>
        <taxon>Coscinodiscophyceae</taxon>
        <taxon>Thalassiosirophycidae</taxon>
        <taxon>Thalassiosirales</taxon>
        <taxon>Thalassiosiraceae</taxon>
        <taxon>Thalassiosira</taxon>
    </lineage>
</organism>
<evidence type="ECO:0008006" key="3">
    <source>
        <dbReference type="Google" id="ProtNLM"/>
    </source>
</evidence>
<dbReference type="OrthoDB" id="258495at2759"/>
<sequence length="124" mass="14030">MLLQMTKDTCYTGDSDRHCVEYICNVGATRWTSWDEDAAPTAAYLAYCDYLGVKPDVSGTHHWIVNNSALKPGGESVGLRLDLEDGTLQLWLNDKRVGIICDKLAGEYCWFMSTYSKNNMRSEY</sequence>
<dbReference type="EMBL" id="AGNL01014550">
    <property type="protein sequence ID" value="EJK66657.1"/>
    <property type="molecule type" value="Genomic_DNA"/>
</dbReference>
<comment type="caution">
    <text evidence="1">The sequence shown here is derived from an EMBL/GenBank/DDBJ whole genome shotgun (WGS) entry which is preliminary data.</text>
</comment>
<reference evidence="1 2" key="1">
    <citation type="journal article" date="2012" name="Genome Biol.">
        <title>Genome and low-iron response of an oceanic diatom adapted to chronic iron limitation.</title>
        <authorList>
            <person name="Lommer M."/>
            <person name="Specht M."/>
            <person name="Roy A.S."/>
            <person name="Kraemer L."/>
            <person name="Andreson R."/>
            <person name="Gutowska M.A."/>
            <person name="Wolf J."/>
            <person name="Bergner S.V."/>
            <person name="Schilhabel M.B."/>
            <person name="Klostermeier U.C."/>
            <person name="Beiko R.G."/>
            <person name="Rosenstiel P."/>
            <person name="Hippler M."/>
            <person name="Laroche J."/>
        </authorList>
    </citation>
    <scope>NUCLEOTIDE SEQUENCE [LARGE SCALE GENOMIC DNA]</scope>
    <source>
        <strain evidence="1 2">CCMP1005</strain>
    </source>
</reference>
<evidence type="ECO:0000313" key="1">
    <source>
        <dbReference type="EMBL" id="EJK66657.1"/>
    </source>
</evidence>